<dbReference type="HOGENOM" id="CLU_985035_0_0_1"/>
<keyword evidence="3" id="KW-1185">Reference proteome</keyword>
<feature type="transmembrane region" description="Helical" evidence="1">
    <location>
        <begin position="92"/>
        <end position="111"/>
    </location>
</feature>
<reference evidence="3" key="1">
    <citation type="journal article" date="2006" name="PLoS Biol.">
        <title>Macronuclear genome sequence of the ciliate Tetrahymena thermophila, a model eukaryote.</title>
        <authorList>
            <person name="Eisen J.A."/>
            <person name="Coyne R.S."/>
            <person name="Wu M."/>
            <person name="Wu D."/>
            <person name="Thiagarajan M."/>
            <person name="Wortman J.R."/>
            <person name="Badger J.H."/>
            <person name="Ren Q."/>
            <person name="Amedeo P."/>
            <person name="Jones K.M."/>
            <person name="Tallon L.J."/>
            <person name="Delcher A.L."/>
            <person name="Salzberg S.L."/>
            <person name="Silva J.C."/>
            <person name="Haas B.J."/>
            <person name="Majoros W.H."/>
            <person name="Farzad M."/>
            <person name="Carlton J.M."/>
            <person name="Smith R.K. Jr."/>
            <person name="Garg J."/>
            <person name="Pearlman R.E."/>
            <person name="Karrer K.M."/>
            <person name="Sun L."/>
            <person name="Manning G."/>
            <person name="Elde N.C."/>
            <person name="Turkewitz A.P."/>
            <person name="Asai D.J."/>
            <person name="Wilkes D.E."/>
            <person name="Wang Y."/>
            <person name="Cai H."/>
            <person name="Collins K."/>
            <person name="Stewart B.A."/>
            <person name="Lee S.R."/>
            <person name="Wilamowska K."/>
            <person name="Weinberg Z."/>
            <person name="Ruzzo W.L."/>
            <person name="Wloga D."/>
            <person name="Gaertig J."/>
            <person name="Frankel J."/>
            <person name="Tsao C.-C."/>
            <person name="Gorovsky M.A."/>
            <person name="Keeling P.J."/>
            <person name="Waller R.F."/>
            <person name="Patron N.J."/>
            <person name="Cherry J.M."/>
            <person name="Stover N.A."/>
            <person name="Krieger C.J."/>
            <person name="del Toro C."/>
            <person name="Ryder H.F."/>
            <person name="Williamson S.C."/>
            <person name="Barbeau R.A."/>
            <person name="Hamilton E.P."/>
            <person name="Orias E."/>
        </authorList>
    </citation>
    <scope>NUCLEOTIDE SEQUENCE [LARGE SCALE GENOMIC DNA]</scope>
    <source>
        <strain evidence="3">SB210</strain>
    </source>
</reference>
<proteinExistence type="predicted"/>
<accession>I7LTW1</accession>
<feature type="transmembrane region" description="Helical" evidence="1">
    <location>
        <begin position="118"/>
        <end position="141"/>
    </location>
</feature>
<dbReference type="STRING" id="312017.I7LTW1"/>
<name>I7LTW1_TETTS</name>
<dbReference type="KEGG" id="tet:TTHERM_00059080"/>
<feature type="transmembrane region" description="Helical" evidence="1">
    <location>
        <begin position="24"/>
        <end position="43"/>
    </location>
</feature>
<keyword evidence="1 2" id="KW-0812">Transmembrane</keyword>
<feature type="transmembrane region" description="Helical" evidence="1">
    <location>
        <begin position="161"/>
        <end position="180"/>
    </location>
</feature>
<evidence type="ECO:0000313" key="2">
    <source>
        <dbReference type="EMBL" id="EAR87395.1"/>
    </source>
</evidence>
<dbReference type="eggNOG" id="ENOG502S510">
    <property type="taxonomic scope" value="Eukaryota"/>
</dbReference>
<dbReference type="GeneID" id="7829527"/>
<feature type="transmembrane region" description="Helical" evidence="1">
    <location>
        <begin position="264"/>
        <end position="281"/>
    </location>
</feature>
<organism evidence="2 3">
    <name type="scientific">Tetrahymena thermophila (strain SB210)</name>
    <dbReference type="NCBI Taxonomy" id="312017"/>
    <lineage>
        <taxon>Eukaryota</taxon>
        <taxon>Sar</taxon>
        <taxon>Alveolata</taxon>
        <taxon>Ciliophora</taxon>
        <taxon>Intramacronucleata</taxon>
        <taxon>Oligohymenophorea</taxon>
        <taxon>Hymenostomatida</taxon>
        <taxon>Tetrahymenina</taxon>
        <taxon>Tetrahymenidae</taxon>
        <taxon>Tetrahymena</taxon>
    </lineage>
</organism>
<gene>
    <name evidence="2" type="ORF">TTHERM_00059080</name>
</gene>
<dbReference type="OrthoDB" id="17763at2759"/>
<feature type="transmembrane region" description="Helical" evidence="1">
    <location>
        <begin position="192"/>
        <end position="213"/>
    </location>
</feature>
<dbReference type="Proteomes" id="UP000009168">
    <property type="component" value="Unassembled WGS sequence"/>
</dbReference>
<evidence type="ECO:0000256" key="1">
    <source>
        <dbReference type="SAM" id="Phobius"/>
    </source>
</evidence>
<protein>
    <submittedName>
        <fullName evidence="2">Transmembrane protein, putative</fullName>
    </submittedName>
</protein>
<keyword evidence="1" id="KW-1133">Transmembrane helix</keyword>
<dbReference type="AlphaFoldDB" id="I7LTW1"/>
<feature type="transmembrane region" description="Helical" evidence="1">
    <location>
        <begin position="68"/>
        <end position="86"/>
    </location>
</feature>
<sequence length="285" mass="32364">MGNINAAAKWAFVPSPTDPKHLKYPHAIFSCLLGFVSTILLSGKIQQLIESQYPNLKEGLPQFAKDKALPLLIVYLALMMIVRIKQNGSTSLYEMLWACNLAIVMMICGIIRNSALTVGASLVIISIDQCLWYVDIIGYLLTKKFPVGVAKYLTWPTTTKLRILTSTHHLWFIPLLISILKGSKQLTHHAYFFSFAMTLFQSILGRILAPRYIKQNKGEDIYMNINLAYELWKDIKVKFLASFDQAPGYQAVPFSNFCWNSGNYIFFLILKLILFIIRTISPNAQ</sequence>
<dbReference type="InParanoid" id="I7LTW1"/>
<dbReference type="EMBL" id="GG662853">
    <property type="protein sequence ID" value="EAR87395.1"/>
    <property type="molecule type" value="Genomic_DNA"/>
</dbReference>
<dbReference type="RefSeq" id="XP_001007640.1">
    <property type="nucleotide sequence ID" value="XM_001007640.1"/>
</dbReference>
<evidence type="ECO:0000313" key="3">
    <source>
        <dbReference type="Proteomes" id="UP000009168"/>
    </source>
</evidence>
<keyword evidence="1" id="KW-0472">Membrane</keyword>